<accession>A0A8H9KSR1</accession>
<dbReference type="Proteomes" id="UP000614460">
    <property type="component" value="Unassembled WGS sequence"/>
</dbReference>
<dbReference type="NCBIfam" id="NF035939">
    <property type="entry name" value="TIM_EboE"/>
    <property type="match status" value="1"/>
</dbReference>
<reference evidence="1" key="2">
    <citation type="submission" date="2020-09" db="EMBL/GenBank/DDBJ databases">
        <authorList>
            <person name="Sun Q."/>
            <person name="Zhou Y."/>
        </authorList>
    </citation>
    <scope>NUCLEOTIDE SEQUENCE</scope>
    <source>
        <strain evidence="1">CGMCC 1.15966</strain>
    </source>
</reference>
<dbReference type="GO" id="GO:0016853">
    <property type="term" value="F:isomerase activity"/>
    <property type="evidence" value="ECO:0007669"/>
    <property type="project" value="UniProtKB-KW"/>
</dbReference>
<evidence type="ECO:0000313" key="2">
    <source>
        <dbReference type="Proteomes" id="UP000614460"/>
    </source>
</evidence>
<dbReference type="AlphaFoldDB" id="A0A8H9KSR1"/>
<dbReference type="InterPro" id="IPR036237">
    <property type="entry name" value="Xyl_isomerase-like_sf"/>
</dbReference>
<keyword evidence="1" id="KW-0413">Isomerase</keyword>
<dbReference type="EMBL" id="BMKM01000001">
    <property type="protein sequence ID" value="GGE06928.1"/>
    <property type="molecule type" value="Genomic_DNA"/>
</dbReference>
<comment type="caution">
    <text evidence="1">The sequence shown here is derived from an EMBL/GenBank/DDBJ whole genome shotgun (WGS) entry which is preliminary data.</text>
</comment>
<reference evidence="1" key="1">
    <citation type="journal article" date="2014" name="Int. J. Syst. Evol. Microbiol.">
        <title>Complete genome sequence of Corynebacterium casei LMG S-19264T (=DSM 44701T), isolated from a smear-ripened cheese.</title>
        <authorList>
            <consortium name="US DOE Joint Genome Institute (JGI-PGF)"/>
            <person name="Walter F."/>
            <person name="Albersmeier A."/>
            <person name="Kalinowski J."/>
            <person name="Ruckert C."/>
        </authorList>
    </citation>
    <scope>NUCLEOTIDE SEQUENCE</scope>
    <source>
        <strain evidence="1">CGMCC 1.15966</strain>
    </source>
</reference>
<dbReference type="SUPFAM" id="SSF51658">
    <property type="entry name" value="Xylose isomerase-like"/>
    <property type="match status" value="1"/>
</dbReference>
<name>A0A8H9KSR1_9SPHI</name>
<organism evidence="1 2">
    <name type="scientific">Sphingobacterium cellulitidis</name>
    <dbReference type="NCBI Taxonomy" id="1768011"/>
    <lineage>
        <taxon>Bacteria</taxon>
        <taxon>Pseudomonadati</taxon>
        <taxon>Bacteroidota</taxon>
        <taxon>Sphingobacteriia</taxon>
        <taxon>Sphingobacteriales</taxon>
        <taxon>Sphingobacteriaceae</taxon>
        <taxon>Sphingobacterium</taxon>
    </lineage>
</organism>
<sequence length="404" mass="47643">MKLANSHLSYCSNIHPGESWKDHFHELKTNLPKIKAAVSPDQDFGLGLRLSAQAAKELNHPEEMKEFKNWLSNNNIYVFTMNGFPYGDFHLKEVKDQVHAPDWTTKERFEYTKELFDILSQLLDERQEGGISTSPLSYRFWHEQNSAEWQRKRDICTRHILQIAEYLYQKEVSTTRYMHLDIEPEPDGMQENSQEFISWYQQELLPMAIGFFKEKYKLDSEQATAIINRYICICYDVCHFALEYENHQECMKQLKDLNIKIGKFQVSSALKVELSENPEEREKQKAKLKEFNEPIYLHQVIAKDNEGNLIKYMDLPEALNDSNDLNHVEWRSHFHVPIFLESYGELDSTQKDILEVIELHKAEPRTNHIEVETYTWGVLPKSLQAPIEESIARELNWLLDKIRS</sequence>
<evidence type="ECO:0000313" key="1">
    <source>
        <dbReference type="EMBL" id="GGE06928.1"/>
    </source>
</evidence>
<dbReference type="RefSeq" id="WP_182498104.1">
    <property type="nucleotide sequence ID" value="NZ_BMKM01000001.1"/>
</dbReference>
<keyword evidence="2" id="KW-1185">Reference proteome</keyword>
<gene>
    <name evidence="1" type="ORF">GCM10011516_00810</name>
</gene>
<proteinExistence type="predicted"/>
<protein>
    <submittedName>
        <fullName evidence="1">Sugar phosphate isomerase</fullName>
    </submittedName>
</protein>